<evidence type="ECO:0000256" key="1">
    <source>
        <dbReference type="ARBA" id="ARBA00004173"/>
    </source>
</evidence>
<dbReference type="GO" id="GO:0031505">
    <property type="term" value="P:fungal-type cell wall organization"/>
    <property type="evidence" value="ECO:0007669"/>
    <property type="project" value="TreeGrafter"/>
</dbReference>
<feature type="compositionally biased region" description="Acidic residues" evidence="4">
    <location>
        <begin position="153"/>
        <end position="162"/>
    </location>
</feature>
<reference evidence="6 7" key="1">
    <citation type="journal article" date="2011" name="Proc. Natl. Acad. Sci. U.S.A.">
        <title>Evolutionary erosion of yeast sex chromosomes by mating-type switching accidents.</title>
        <authorList>
            <person name="Gordon J.L."/>
            <person name="Armisen D."/>
            <person name="Proux-Wera E."/>
            <person name="Oheigeartaigh S.S."/>
            <person name="Byrne K.P."/>
            <person name="Wolfe K.H."/>
        </authorList>
    </citation>
    <scope>NUCLEOTIDE SEQUENCE [LARGE SCALE GENOMIC DNA]</scope>
    <source>
        <strain evidence="7">ATCC 34711 / CBS 6284 / DSM 70876 / NBRC 10599 / NRRL Y-10934 / UCD 77-7</strain>
    </source>
</reference>
<dbReference type="Proteomes" id="UP000002866">
    <property type="component" value="Chromosome 4"/>
</dbReference>
<keyword evidence="3" id="KW-0496">Mitochondrion</keyword>
<accession>I2H3U7</accession>
<dbReference type="GO" id="GO:0009986">
    <property type="term" value="C:cell surface"/>
    <property type="evidence" value="ECO:0007669"/>
    <property type="project" value="TreeGrafter"/>
</dbReference>
<dbReference type="HOGENOM" id="CLU_033459_1_0_1"/>
<dbReference type="OrthoDB" id="5339822at2759"/>
<feature type="signal peptide" evidence="5">
    <location>
        <begin position="1"/>
        <end position="19"/>
    </location>
</feature>
<dbReference type="OMA" id="KTSEYNT"/>
<gene>
    <name evidence="6" type="primary">TBLA0D05570</name>
    <name evidence="6" type="ORF">TBLA_0D05570</name>
</gene>
<dbReference type="InterPro" id="IPR051526">
    <property type="entry name" value="Beta-Glucosidase_SUN"/>
</dbReference>
<dbReference type="AlphaFoldDB" id="I2H3U7"/>
<dbReference type="InParanoid" id="I2H3U7"/>
<comment type="subcellular location">
    <subcellularLocation>
        <location evidence="1">Mitochondrion</location>
    </subcellularLocation>
</comment>
<feature type="compositionally biased region" description="Low complexity" evidence="4">
    <location>
        <begin position="122"/>
        <end position="152"/>
    </location>
</feature>
<comment type="similarity">
    <text evidence="2">Belongs to the SUN family.</text>
</comment>
<dbReference type="EMBL" id="HE806319">
    <property type="protein sequence ID" value="CCH61049.1"/>
    <property type="molecule type" value="Genomic_DNA"/>
</dbReference>
<keyword evidence="5" id="KW-0732">Signal</keyword>
<name>I2H3U7_HENB6</name>
<dbReference type="GO" id="GO:0005739">
    <property type="term" value="C:mitochondrion"/>
    <property type="evidence" value="ECO:0007669"/>
    <property type="project" value="UniProtKB-SubCell"/>
</dbReference>
<evidence type="ECO:0000313" key="6">
    <source>
        <dbReference type="EMBL" id="CCH61049.1"/>
    </source>
</evidence>
<dbReference type="RefSeq" id="XP_004180568.1">
    <property type="nucleotide sequence ID" value="XM_004180520.1"/>
</dbReference>
<dbReference type="KEGG" id="tbl:TBLA_0D05570"/>
<sequence length="428" mass="44720">MKLSNVVLGSISLASLSTAAPLESTNHHLHREVQAKDVVRVTVTRVVQKGLTATATLDGNNNPIITKTTTKVVNGRQSGTSKTTTLVGDEGSNVNVYGSSDDSNDDNAKVTSASKQSTKPEATTVTKKPSSKATSTKAIATSTAASSSQTASSEDDESEESTSDASSFEDGKIKCSEFIGNIPNVVSLPQLPFGGWASFSDNNGHTVTECAPGNYCSYACAPGYSPSQWADYDLQPSSGSTLGGLICKSDGYLYRSRPSASELCVRDESTAFAKSSLGKSVAMCRTDYPGSENMAVPTILNGGDSNIPISVVNEDTFFHWLGKSTSAQYYLNNAGVSQADGCIWGNEADSTGNWSPLILGAGKTGSISYISLSVNPNNNKGANYNVKIQPRDGADVHGTCVYEDGKFTDGSDGCTVAVMSGVVDIVFS</sequence>
<dbReference type="GeneID" id="14496085"/>
<evidence type="ECO:0000313" key="7">
    <source>
        <dbReference type="Proteomes" id="UP000002866"/>
    </source>
</evidence>
<keyword evidence="7" id="KW-1185">Reference proteome</keyword>
<feature type="compositionally biased region" description="Polar residues" evidence="4">
    <location>
        <begin position="75"/>
        <end position="101"/>
    </location>
</feature>
<evidence type="ECO:0000256" key="5">
    <source>
        <dbReference type="SAM" id="SignalP"/>
    </source>
</evidence>
<dbReference type="Pfam" id="PF03856">
    <property type="entry name" value="SUN"/>
    <property type="match status" value="1"/>
</dbReference>
<evidence type="ECO:0000256" key="4">
    <source>
        <dbReference type="SAM" id="MobiDB-lite"/>
    </source>
</evidence>
<proteinExistence type="inferred from homology"/>
<evidence type="ECO:0008006" key="8">
    <source>
        <dbReference type="Google" id="ProtNLM"/>
    </source>
</evidence>
<dbReference type="GO" id="GO:0009277">
    <property type="term" value="C:fungal-type cell wall"/>
    <property type="evidence" value="ECO:0007669"/>
    <property type="project" value="TreeGrafter"/>
</dbReference>
<evidence type="ECO:0000256" key="3">
    <source>
        <dbReference type="ARBA" id="ARBA00023128"/>
    </source>
</evidence>
<feature type="compositionally biased region" description="Polar residues" evidence="4">
    <location>
        <begin position="109"/>
        <end position="121"/>
    </location>
</feature>
<protein>
    <recommendedName>
        <fullName evidence="8">SUN domain-containing protein</fullName>
    </recommendedName>
</protein>
<dbReference type="eggNOG" id="ENOG502QREM">
    <property type="taxonomic scope" value="Eukaryota"/>
</dbReference>
<evidence type="ECO:0000256" key="2">
    <source>
        <dbReference type="ARBA" id="ARBA00010579"/>
    </source>
</evidence>
<dbReference type="InterPro" id="IPR005556">
    <property type="entry name" value="SUN"/>
</dbReference>
<dbReference type="PANTHER" id="PTHR31316:SF2">
    <property type="entry name" value="BETA-GLUCOSIDASE-LIKE PROTEIN NCA3, MITOCHONDRIAL-RELATED"/>
    <property type="match status" value="1"/>
</dbReference>
<organism evidence="6 7">
    <name type="scientific">Henningerozyma blattae (strain ATCC 34711 / CBS 6284 / DSM 70876 / NBRC 10599 / NRRL Y-10934 / UCD 77-7)</name>
    <name type="common">Yeast</name>
    <name type="synonym">Tetrapisispora blattae</name>
    <dbReference type="NCBI Taxonomy" id="1071380"/>
    <lineage>
        <taxon>Eukaryota</taxon>
        <taxon>Fungi</taxon>
        <taxon>Dikarya</taxon>
        <taxon>Ascomycota</taxon>
        <taxon>Saccharomycotina</taxon>
        <taxon>Saccharomycetes</taxon>
        <taxon>Saccharomycetales</taxon>
        <taxon>Saccharomycetaceae</taxon>
        <taxon>Henningerozyma</taxon>
    </lineage>
</organism>
<dbReference type="PANTHER" id="PTHR31316">
    <property type="entry name" value="BETA-GLUCOSIDASE-LIKE PROTEIN NCA3, MITOCHONDRIAL-RELATED"/>
    <property type="match status" value="1"/>
</dbReference>
<feature type="chain" id="PRO_5003660132" description="SUN domain-containing protein" evidence="5">
    <location>
        <begin position="20"/>
        <end position="428"/>
    </location>
</feature>
<feature type="region of interest" description="Disordered" evidence="4">
    <location>
        <begin position="74"/>
        <end position="169"/>
    </location>
</feature>